<dbReference type="OrthoDB" id="6480198at2759"/>
<accession>A0A443S632</accession>
<dbReference type="PANTHER" id="PTHR43201:SF30">
    <property type="entry name" value="AMP-DEPENDENT SYNTHETASE_LIGASE DOMAIN-CONTAINING PROTEIN"/>
    <property type="match status" value="1"/>
</dbReference>
<keyword evidence="3" id="KW-1185">Reference proteome</keyword>
<gene>
    <name evidence="2" type="ORF">B4U80_13453</name>
</gene>
<evidence type="ECO:0000313" key="3">
    <source>
        <dbReference type="Proteomes" id="UP000288716"/>
    </source>
</evidence>
<sequence>NTMEGKSLKPFVMFPYSYAFGKSTKTINYESLATCLEYMASKYPNKKAVVSVHENIEKTFQQLNADANQLANSLSRVLNIMTGDVVAIMTANCYNFVVVQYACAKIGAIICPINAYYQSSELEFCLKKVNPKVLFLPSRGSAQEFTVNKIFDVFAEIGSSLPSKLTNVVLLDGDCENAITLHFCDLKFYSFYELITMKTELSADHINNNSCWSVDADEVSALYFTSLKQALKLRFLHEIRGIAFI</sequence>
<dbReference type="PANTHER" id="PTHR43201">
    <property type="entry name" value="ACYL-COA SYNTHETASE"/>
    <property type="match status" value="1"/>
</dbReference>
<feature type="domain" description="AMP-dependent synthetase/ligase" evidence="1">
    <location>
        <begin position="38"/>
        <end position="226"/>
    </location>
</feature>
<organism evidence="2 3">
    <name type="scientific">Leptotrombidium deliense</name>
    <dbReference type="NCBI Taxonomy" id="299467"/>
    <lineage>
        <taxon>Eukaryota</taxon>
        <taxon>Metazoa</taxon>
        <taxon>Ecdysozoa</taxon>
        <taxon>Arthropoda</taxon>
        <taxon>Chelicerata</taxon>
        <taxon>Arachnida</taxon>
        <taxon>Acari</taxon>
        <taxon>Acariformes</taxon>
        <taxon>Trombidiformes</taxon>
        <taxon>Prostigmata</taxon>
        <taxon>Anystina</taxon>
        <taxon>Parasitengona</taxon>
        <taxon>Trombiculoidea</taxon>
        <taxon>Trombiculidae</taxon>
        <taxon>Leptotrombidium</taxon>
    </lineage>
</organism>
<dbReference type="GO" id="GO:0006631">
    <property type="term" value="P:fatty acid metabolic process"/>
    <property type="evidence" value="ECO:0007669"/>
    <property type="project" value="TreeGrafter"/>
</dbReference>
<comment type="caution">
    <text evidence="2">The sequence shown here is derived from an EMBL/GenBank/DDBJ whole genome shotgun (WGS) entry which is preliminary data.</text>
</comment>
<dbReference type="AlphaFoldDB" id="A0A443S632"/>
<dbReference type="Proteomes" id="UP000288716">
    <property type="component" value="Unassembled WGS sequence"/>
</dbReference>
<dbReference type="EMBL" id="NCKV01007389">
    <property type="protein sequence ID" value="RWS22990.1"/>
    <property type="molecule type" value="Genomic_DNA"/>
</dbReference>
<evidence type="ECO:0000313" key="2">
    <source>
        <dbReference type="EMBL" id="RWS22990.1"/>
    </source>
</evidence>
<dbReference type="SUPFAM" id="SSF56801">
    <property type="entry name" value="Acetyl-CoA synthetase-like"/>
    <property type="match status" value="1"/>
</dbReference>
<dbReference type="InterPro" id="IPR042099">
    <property type="entry name" value="ANL_N_sf"/>
</dbReference>
<name>A0A443S632_9ACAR</name>
<evidence type="ECO:0000259" key="1">
    <source>
        <dbReference type="Pfam" id="PF00501"/>
    </source>
</evidence>
<dbReference type="Pfam" id="PF00501">
    <property type="entry name" value="AMP-binding"/>
    <property type="match status" value="1"/>
</dbReference>
<dbReference type="VEuPathDB" id="VectorBase:LDEU009050"/>
<protein>
    <submittedName>
        <fullName evidence="2">AMP-binding protein-like protein</fullName>
    </submittedName>
</protein>
<dbReference type="InterPro" id="IPR000873">
    <property type="entry name" value="AMP-dep_synth/lig_dom"/>
</dbReference>
<dbReference type="Gene3D" id="3.40.50.12780">
    <property type="entry name" value="N-terminal domain of ligase-like"/>
    <property type="match status" value="1"/>
</dbReference>
<dbReference type="GO" id="GO:0031956">
    <property type="term" value="F:medium-chain fatty acid-CoA ligase activity"/>
    <property type="evidence" value="ECO:0007669"/>
    <property type="project" value="TreeGrafter"/>
</dbReference>
<reference evidence="2 3" key="1">
    <citation type="journal article" date="2018" name="Gigascience">
        <title>Genomes of trombidid mites reveal novel predicted allergens and laterally-transferred genes associated with secondary metabolism.</title>
        <authorList>
            <person name="Dong X."/>
            <person name="Chaisiri K."/>
            <person name="Xia D."/>
            <person name="Armstrong S.D."/>
            <person name="Fang Y."/>
            <person name="Donnelly M.J."/>
            <person name="Kadowaki T."/>
            <person name="McGarry J.W."/>
            <person name="Darby A.C."/>
            <person name="Makepeace B.L."/>
        </authorList>
    </citation>
    <scope>NUCLEOTIDE SEQUENCE [LARGE SCALE GENOMIC DNA]</scope>
    <source>
        <strain evidence="2">UoL-UT</strain>
    </source>
</reference>
<dbReference type="STRING" id="299467.A0A443S632"/>
<proteinExistence type="predicted"/>
<feature type="non-terminal residue" evidence="2">
    <location>
        <position position="1"/>
    </location>
</feature>